<evidence type="ECO:0000259" key="1">
    <source>
        <dbReference type="PROSITE" id="PS50994"/>
    </source>
</evidence>
<dbReference type="OrthoDB" id="6496015at2759"/>
<keyword evidence="3" id="KW-1185">Reference proteome</keyword>
<dbReference type="PANTHER" id="PTHR37984">
    <property type="entry name" value="PROTEIN CBG26694"/>
    <property type="match status" value="1"/>
</dbReference>
<feature type="domain" description="Integrase catalytic" evidence="1">
    <location>
        <begin position="1"/>
        <end position="114"/>
    </location>
</feature>
<gene>
    <name evidence="2" type="ORF">B4U79_11449</name>
</gene>
<organism evidence="2 3">
    <name type="scientific">Dinothrombium tinctorium</name>
    <dbReference type="NCBI Taxonomy" id="1965070"/>
    <lineage>
        <taxon>Eukaryota</taxon>
        <taxon>Metazoa</taxon>
        <taxon>Ecdysozoa</taxon>
        <taxon>Arthropoda</taxon>
        <taxon>Chelicerata</taxon>
        <taxon>Arachnida</taxon>
        <taxon>Acari</taxon>
        <taxon>Acariformes</taxon>
        <taxon>Trombidiformes</taxon>
        <taxon>Prostigmata</taxon>
        <taxon>Anystina</taxon>
        <taxon>Parasitengona</taxon>
        <taxon>Trombidioidea</taxon>
        <taxon>Trombidiidae</taxon>
        <taxon>Dinothrombium</taxon>
    </lineage>
</organism>
<dbReference type="InterPro" id="IPR036397">
    <property type="entry name" value="RNaseH_sf"/>
</dbReference>
<protein>
    <submittedName>
        <fullName evidence="2">Integrase core domain protein-like protein</fullName>
    </submittedName>
</protein>
<feature type="non-terminal residue" evidence="2">
    <location>
        <position position="498"/>
    </location>
</feature>
<dbReference type="Proteomes" id="UP000285301">
    <property type="component" value="Unassembled WGS sequence"/>
</dbReference>
<sequence>SASVIRKFLEENIFLRHGLPRTVITGQGTQFLSKEVAKWLESRYVQHRITSPYHPEANGQAERTIRSIKEILTSLINSKKESWADYLPYAVFAYNTAIHESTKFSPFYLVYGRDPLVPTDLRLRKRKMVEMSNSEKFAENSLRMLTEMRDRAKKNMEKMKEKQLVALSRKQKGIEFNKGDLVLLNIPIGTKWKGSSLEDKFHGPYKILMRLNPNNYEVEACDKDENGNRYRGVVHIKYMKGYLAPTHALADIGKLSADILLGYPFFEKHKAVVDFLNDKLTLQLGRENDFTRLVVPFSKRKPCKLVADESICLLPLEEGEIPISLSQELTGDVEIHSASVSSGAIMTVNAIACASKLKKIVIFNTSMEAVEIRKGQKLAECMPLEDVNEITDIPLREIEPVKWSEKTSDRKVVRKDNTHGVVRKENSELDLNEFKNRTRHWEVRAGGDWRSVVDPNDFDNRNGHRDNDSAIDCGHRSTSANAIIDFFDRNDHRVNGAA</sequence>
<dbReference type="GO" id="GO:0003676">
    <property type="term" value="F:nucleic acid binding"/>
    <property type="evidence" value="ECO:0007669"/>
    <property type="project" value="InterPro"/>
</dbReference>
<dbReference type="Gene3D" id="3.30.420.10">
    <property type="entry name" value="Ribonuclease H-like superfamily/Ribonuclease H"/>
    <property type="match status" value="1"/>
</dbReference>
<dbReference type="PROSITE" id="PS50994">
    <property type="entry name" value="INTEGRASE"/>
    <property type="match status" value="1"/>
</dbReference>
<feature type="non-terminal residue" evidence="2">
    <location>
        <position position="1"/>
    </location>
</feature>
<dbReference type="InterPro" id="IPR012337">
    <property type="entry name" value="RNaseH-like_sf"/>
</dbReference>
<dbReference type="PANTHER" id="PTHR37984:SF5">
    <property type="entry name" value="PROTEIN NYNRIN-LIKE"/>
    <property type="match status" value="1"/>
</dbReference>
<comment type="caution">
    <text evidence="2">The sequence shown here is derived from an EMBL/GenBank/DDBJ whole genome shotgun (WGS) entry which is preliminary data.</text>
</comment>
<dbReference type="AlphaFoldDB" id="A0A443Q9G5"/>
<dbReference type="InterPro" id="IPR001584">
    <property type="entry name" value="Integrase_cat-core"/>
</dbReference>
<evidence type="ECO:0000313" key="3">
    <source>
        <dbReference type="Proteomes" id="UP000285301"/>
    </source>
</evidence>
<proteinExistence type="predicted"/>
<name>A0A443Q9G5_9ACAR</name>
<dbReference type="GO" id="GO:0015074">
    <property type="term" value="P:DNA integration"/>
    <property type="evidence" value="ECO:0007669"/>
    <property type="project" value="InterPro"/>
</dbReference>
<reference evidence="2 3" key="1">
    <citation type="journal article" date="2018" name="Gigascience">
        <title>Genomes of trombidid mites reveal novel predicted allergens and laterally-transferred genes associated with secondary metabolism.</title>
        <authorList>
            <person name="Dong X."/>
            <person name="Chaisiri K."/>
            <person name="Xia D."/>
            <person name="Armstrong S.D."/>
            <person name="Fang Y."/>
            <person name="Donnelly M.J."/>
            <person name="Kadowaki T."/>
            <person name="McGarry J.W."/>
            <person name="Darby A.C."/>
            <person name="Makepeace B.L."/>
        </authorList>
    </citation>
    <scope>NUCLEOTIDE SEQUENCE [LARGE SCALE GENOMIC DNA]</scope>
    <source>
        <strain evidence="2">UoL-WK</strain>
    </source>
</reference>
<dbReference type="SUPFAM" id="SSF53098">
    <property type="entry name" value="Ribonuclease H-like"/>
    <property type="match status" value="1"/>
</dbReference>
<dbReference type="InterPro" id="IPR050951">
    <property type="entry name" value="Retrovirus_Pol_polyprotein"/>
</dbReference>
<dbReference type="STRING" id="1965070.A0A443Q9G5"/>
<evidence type="ECO:0000313" key="2">
    <source>
        <dbReference type="EMBL" id="RWR99628.1"/>
    </source>
</evidence>
<dbReference type="EMBL" id="NCKU01014282">
    <property type="protein sequence ID" value="RWR99628.1"/>
    <property type="molecule type" value="Genomic_DNA"/>
</dbReference>
<accession>A0A443Q9G5</accession>